<protein>
    <submittedName>
        <fullName evidence="1">Uncharacterized protein</fullName>
    </submittedName>
</protein>
<organism evidence="1 2">
    <name type="scientific">Polaribacter filamentus</name>
    <dbReference type="NCBI Taxonomy" id="53483"/>
    <lineage>
        <taxon>Bacteria</taxon>
        <taxon>Pseudomonadati</taxon>
        <taxon>Bacteroidota</taxon>
        <taxon>Flavobacteriia</taxon>
        <taxon>Flavobacteriales</taxon>
        <taxon>Flavobacteriaceae</taxon>
    </lineage>
</organism>
<dbReference type="RefSeq" id="WP_104809132.1">
    <property type="nucleotide sequence ID" value="NZ_MQUA01000013.1"/>
</dbReference>
<sequence length="70" mass="8587">MEYKDIEVDSKLEKYLEKSIENMEKEFSIKHFKKMLIEKISGHPKLHYDEKYLMLDKYITHKFAKSILFD</sequence>
<proteinExistence type="predicted"/>
<name>A0A2S7KW81_9FLAO</name>
<reference evidence="1 2" key="1">
    <citation type="submission" date="2016-11" db="EMBL/GenBank/DDBJ databases">
        <title>Trade-off between light-utilization and light-protection in marine flavobacteria.</title>
        <authorList>
            <person name="Kumagai Y."/>
        </authorList>
    </citation>
    <scope>NUCLEOTIDE SEQUENCE [LARGE SCALE GENOMIC DNA]</scope>
    <source>
        <strain evidence="1 2">ATCC 700397</strain>
    </source>
</reference>
<evidence type="ECO:0000313" key="2">
    <source>
        <dbReference type="Proteomes" id="UP000239522"/>
    </source>
</evidence>
<keyword evidence="2" id="KW-1185">Reference proteome</keyword>
<dbReference type="AlphaFoldDB" id="A0A2S7KW81"/>
<gene>
    <name evidence="1" type="ORF">BST83_06795</name>
</gene>
<comment type="caution">
    <text evidence="1">The sequence shown here is derived from an EMBL/GenBank/DDBJ whole genome shotgun (WGS) entry which is preliminary data.</text>
</comment>
<dbReference type="Proteomes" id="UP000239522">
    <property type="component" value="Unassembled WGS sequence"/>
</dbReference>
<accession>A0A2S7KW81</accession>
<evidence type="ECO:0000313" key="1">
    <source>
        <dbReference type="EMBL" id="PQB06891.1"/>
    </source>
</evidence>
<dbReference type="EMBL" id="MQUA01000013">
    <property type="protein sequence ID" value="PQB06891.1"/>
    <property type="molecule type" value="Genomic_DNA"/>
</dbReference>